<feature type="chain" id="PRO_5037232094" evidence="1">
    <location>
        <begin position="20"/>
        <end position="310"/>
    </location>
</feature>
<keyword evidence="1" id="KW-0732">Signal</keyword>
<sequence length="310" mass="34805">MKARILSLLLLGYSLIGFAQQQDNSIAIGIVLPDQQEEINAKSFKLLETKLKSVAARNGIFSDSYGSFVMYPQINIIDNALVEGGLKNINIVELEMTLFVKQFDTNVGFGSCSKTLKGSGNTISDAVKNAFSKISPNDNTYAYFFTDVKDKIKQYYRENKEKMIKSARTMAAQQQYEQAFALLMTYPSSMEGSDEVQDVAIEIYKKYQDATCSAKIAQARGAISTQDYEGAIDILATVDSESACHEESLKLIEQIGTEIRDEQKRELEMQNKLIDNAMTLESKRIDAIREIGVEYAKNHQPRITYTQIIK</sequence>
<comment type="caution">
    <text evidence="2">The sequence shown here is derived from an EMBL/GenBank/DDBJ whole genome shotgun (WGS) entry which is preliminary data.</text>
</comment>
<dbReference type="RefSeq" id="WP_273306165.1">
    <property type="nucleotide sequence ID" value="NZ_DYUD01000021.1"/>
</dbReference>
<protein>
    <submittedName>
        <fullName evidence="2">Uncharacterized protein</fullName>
    </submittedName>
</protein>
<evidence type="ECO:0000313" key="2">
    <source>
        <dbReference type="EMBL" id="HJG89114.1"/>
    </source>
</evidence>
<gene>
    <name evidence="2" type="ORF">K8U91_06550</name>
</gene>
<evidence type="ECO:0000256" key="1">
    <source>
        <dbReference type="SAM" id="SignalP"/>
    </source>
</evidence>
<organism evidence="2 3">
    <name type="scientific">Barnesiella viscericola</name>
    <dbReference type="NCBI Taxonomy" id="397865"/>
    <lineage>
        <taxon>Bacteria</taxon>
        <taxon>Pseudomonadati</taxon>
        <taxon>Bacteroidota</taxon>
        <taxon>Bacteroidia</taxon>
        <taxon>Bacteroidales</taxon>
        <taxon>Barnesiellaceae</taxon>
        <taxon>Barnesiella</taxon>
    </lineage>
</organism>
<dbReference type="AlphaFoldDB" id="A0A921MRB2"/>
<proteinExistence type="predicted"/>
<reference evidence="2" key="1">
    <citation type="journal article" date="2021" name="PeerJ">
        <title>Extensive microbial diversity within the chicken gut microbiome revealed by metagenomics and culture.</title>
        <authorList>
            <person name="Gilroy R."/>
            <person name="Ravi A."/>
            <person name="Getino M."/>
            <person name="Pursley I."/>
            <person name="Horton D.L."/>
            <person name="Alikhan N.F."/>
            <person name="Baker D."/>
            <person name="Gharbi K."/>
            <person name="Hall N."/>
            <person name="Watson M."/>
            <person name="Adriaenssens E.M."/>
            <person name="Foster-Nyarko E."/>
            <person name="Jarju S."/>
            <person name="Secka A."/>
            <person name="Antonio M."/>
            <person name="Oren A."/>
            <person name="Chaudhuri R.R."/>
            <person name="La Ragione R."/>
            <person name="Hildebrand F."/>
            <person name="Pallen M.J."/>
        </authorList>
    </citation>
    <scope>NUCLEOTIDE SEQUENCE</scope>
    <source>
        <strain evidence="2">CHK121-7720</strain>
    </source>
</reference>
<reference evidence="2" key="2">
    <citation type="submission" date="2021-09" db="EMBL/GenBank/DDBJ databases">
        <authorList>
            <person name="Gilroy R."/>
        </authorList>
    </citation>
    <scope>NUCLEOTIDE SEQUENCE</scope>
    <source>
        <strain evidence="2">CHK121-7720</strain>
    </source>
</reference>
<feature type="signal peptide" evidence="1">
    <location>
        <begin position="1"/>
        <end position="19"/>
    </location>
</feature>
<evidence type="ECO:0000313" key="3">
    <source>
        <dbReference type="Proteomes" id="UP000757103"/>
    </source>
</evidence>
<accession>A0A921MRB2</accession>
<dbReference type="EMBL" id="DYUD01000021">
    <property type="protein sequence ID" value="HJG89114.1"/>
    <property type="molecule type" value="Genomic_DNA"/>
</dbReference>
<name>A0A921MRB2_9BACT</name>
<dbReference type="Proteomes" id="UP000757103">
    <property type="component" value="Unassembled WGS sequence"/>
</dbReference>